<comment type="caution">
    <text evidence="1">The sequence shown here is derived from an EMBL/GenBank/DDBJ whole genome shotgun (WGS) entry which is preliminary data.</text>
</comment>
<name>A0A830GAI3_9EURY</name>
<dbReference type="AlphaFoldDB" id="A0A830GAI3"/>
<organism evidence="1 2">
    <name type="scientific">Halarchaeum nitratireducens</name>
    <dbReference type="NCBI Taxonomy" id="489913"/>
    <lineage>
        <taxon>Archaea</taxon>
        <taxon>Methanobacteriati</taxon>
        <taxon>Methanobacteriota</taxon>
        <taxon>Stenosarchaea group</taxon>
        <taxon>Halobacteria</taxon>
        <taxon>Halobacteriales</taxon>
        <taxon>Halobacteriaceae</taxon>
    </lineage>
</organism>
<proteinExistence type="predicted"/>
<dbReference type="EMBL" id="BMOQ01000004">
    <property type="protein sequence ID" value="GGN16824.1"/>
    <property type="molecule type" value="Genomic_DNA"/>
</dbReference>
<reference evidence="1 2" key="1">
    <citation type="journal article" date="2019" name="Int. J. Syst. Evol. Microbiol.">
        <title>The Global Catalogue of Microorganisms (GCM) 10K type strain sequencing project: providing services to taxonomists for standard genome sequencing and annotation.</title>
        <authorList>
            <consortium name="The Broad Institute Genomics Platform"/>
            <consortium name="The Broad Institute Genome Sequencing Center for Infectious Disease"/>
            <person name="Wu L."/>
            <person name="Ma J."/>
        </authorList>
    </citation>
    <scope>NUCLEOTIDE SEQUENCE [LARGE SCALE GENOMIC DNA]</scope>
    <source>
        <strain evidence="1 2">JCM 16331</strain>
    </source>
</reference>
<accession>A0A830GAI3</accession>
<sequence length="104" mass="10992">MFAASGVALDVSAVSHTPLVNLITLYRMSPVGIGRTTGTALRLSRHGSDGAVVEARGATSYDASVAFALWDVLVGPDGEVPPPLIETVVRRAETRSWSSRTVLR</sequence>
<gene>
    <name evidence="1" type="ORF">GCM10009021_16880</name>
</gene>
<protein>
    <submittedName>
        <fullName evidence="1">Uncharacterized protein</fullName>
    </submittedName>
</protein>
<evidence type="ECO:0000313" key="1">
    <source>
        <dbReference type="EMBL" id="GGN16824.1"/>
    </source>
</evidence>
<keyword evidence="2" id="KW-1185">Reference proteome</keyword>
<evidence type="ECO:0000313" key="2">
    <source>
        <dbReference type="Proteomes" id="UP000608850"/>
    </source>
</evidence>
<dbReference type="Proteomes" id="UP000608850">
    <property type="component" value="Unassembled WGS sequence"/>
</dbReference>